<feature type="region of interest" description="Disordered" evidence="2">
    <location>
        <begin position="290"/>
        <end position="312"/>
    </location>
</feature>
<dbReference type="GO" id="GO:0004672">
    <property type="term" value="F:protein kinase activity"/>
    <property type="evidence" value="ECO:0007669"/>
    <property type="project" value="InterPro"/>
</dbReference>
<organism evidence="4 5">
    <name type="scientific">Trichoderma simmonsii</name>
    <dbReference type="NCBI Taxonomy" id="1491479"/>
    <lineage>
        <taxon>Eukaryota</taxon>
        <taxon>Fungi</taxon>
        <taxon>Dikarya</taxon>
        <taxon>Ascomycota</taxon>
        <taxon>Pezizomycotina</taxon>
        <taxon>Sordariomycetes</taxon>
        <taxon>Hypocreomycetidae</taxon>
        <taxon>Hypocreales</taxon>
        <taxon>Hypocreaceae</taxon>
        <taxon>Trichoderma</taxon>
    </lineage>
</organism>
<dbReference type="AlphaFoldDB" id="A0A8G0P8R2"/>
<gene>
    <name evidence="4" type="ORF">H0G86_000927</name>
</gene>
<dbReference type="SUPFAM" id="SSF56112">
    <property type="entry name" value="Protein kinase-like (PK-like)"/>
    <property type="match status" value="1"/>
</dbReference>
<keyword evidence="5" id="KW-1185">Reference proteome</keyword>
<accession>A0A8G0P8R2</accession>
<feature type="region of interest" description="Disordered" evidence="2">
    <location>
        <begin position="30"/>
        <end position="49"/>
    </location>
</feature>
<feature type="domain" description="Protein kinase" evidence="3">
    <location>
        <begin position="790"/>
        <end position="1015"/>
    </location>
</feature>
<keyword evidence="1" id="KW-0175">Coiled coil</keyword>
<name>A0A8G0P8R2_9HYPO</name>
<feature type="region of interest" description="Disordered" evidence="2">
    <location>
        <begin position="479"/>
        <end position="500"/>
    </location>
</feature>
<dbReference type="Gene3D" id="1.10.510.10">
    <property type="entry name" value="Transferase(Phosphotransferase) domain 1"/>
    <property type="match status" value="1"/>
</dbReference>
<evidence type="ECO:0000313" key="4">
    <source>
        <dbReference type="EMBL" id="QYS93555.1"/>
    </source>
</evidence>
<protein>
    <recommendedName>
        <fullName evidence="3">Protein kinase domain-containing protein</fullName>
    </recommendedName>
</protein>
<feature type="coiled-coil region" evidence="1">
    <location>
        <begin position="126"/>
        <end position="161"/>
    </location>
</feature>
<sequence>MDETTTMDEITSLDEFLELDRKLREEERQFDEEQRRLREAERQRQEDERQLQFLESIEEKERQLQEERRQFQCQIQEEQRSRQDVIVHHGRPSWKFTVPDEITTINETAERRRSWRFIVPDKITTIDDIAGRRRQLEEEKERQLQQEQRQLQCQIQKEERSQQGGIVHHGRPSWKFTVPDEITTIDETAKRLPRWQFIVPDKITTIDNIAERQRQLKEEEERQIREKERQLQQEQRQFQCQIQEEQRSRQGVIVHRWRFVVPEKITTIDGIAERRRQLEEEARQIQEEERQLEEEKRQFEEEKRQFEEEEERQIREKERRIQEEMGQLQCQIREEQRRFKEAKPKILREYLETCHSLHLSMRVVTSPFYTTTEATPTGYIFPRRIVPWDGFAAKQEEIWNDLRTGNFFHYQPQFPSERQIDYVKSRIKPVRSEFGLQNFERAAVEDAVEILFERACEDPRLQSSLNLQGAMTFEDRTNVEEEAGLGAPNRPKARRKSRGKGNTVNEFLVFKTLNGAQAPVAAIQYKPPHKLSIDHLVTGLSSEIWLERDIINTDTDGDDFVSTSRRLATAAITQLFSYMIGKGLQYGYVCTGQVFVFLHIPDDPSVVFFSVCVPSMDVLDNGDLKLHRTAVAQVFAFLLQAIRTEPPPEAWHDEAEKLGLWEVEYDDILAKIPLTDRKRNDPLTAPYPPQCWEDFKWSSPWAPSPIPNAYRTGRNVSAAEIVQRRRDETTKPHIGSQPFCSQQCLLGLARGKDVDKSCPNAGCHGQKHIDRLEFLHLIREQLAVDRGRDADCMPLHRSGSRGSLFKLRLSSHGYTLVAKGVEGLDLARLQHEKEIYDRLLAIQGEYVPVCLGSIDLILPYYYDCGVYKHFLFLSWAGRPIFEYKNQINSLDMPDAVARIFKAIHKLKVLHRDAEPRNILYDEHSGSLMVVDFERSAYWKRQAQASVSGKDRQARKKHRELQKQHKLDMAREVEMAKQGIISRPTHQSQEISEANFAAELKWAVYEVSNYVSNLET</sequence>
<dbReference type="PANTHER" id="PTHR23159:SF31">
    <property type="entry name" value="CENTROSOME-ASSOCIATED PROTEIN CEP250 ISOFORM X1"/>
    <property type="match status" value="1"/>
</dbReference>
<dbReference type="PROSITE" id="PS50011">
    <property type="entry name" value="PROTEIN_KINASE_DOM"/>
    <property type="match status" value="1"/>
</dbReference>
<dbReference type="InterPro" id="IPR011009">
    <property type="entry name" value="Kinase-like_dom_sf"/>
</dbReference>
<dbReference type="EMBL" id="CP075864">
    <property type="protein sequence ID" value="QYS93555.1"/>
    <property type="molecule type" value="Genomic_DNA"/>
</dbReference>
<evidence type="ECO:0000256" key="2">
    <source>
        <dbReference type="SAM" id="MobiDB-lite"/>
    </source>
</evidence>
<dbReference type="PANTHER" id="PTHR23159">
    <property type="entry name" value="CENTROSOMAL PROTEIN 2"/>
    <property type="match status" value="1"/>
</dbReference>
<evidence type="ECO:0000259" key="3">
    <source>
        <dbReference type="PROSITE" id="PS50011"/>
    </source>
</evidence>
<evidence type="ECO:0000256" key="1">
    <source>
        <dbReference type="SAM" id="Coils"/>
    </source>
</evidence>
<reference evidence="4 5" key="1">
    <citation type="journal article" date="2021" name="BMC Genomics">
        <title>Telomere-to-telomere genome assembly of asparaginase-producing Trichoderma simmonsii.</title>
        <authorList>
            <person name="Chung D."/>
            <person name="Kwon Y.M."/>
            <person name="Yang Y."/>
        </authorList>
    </citation>
    <scope>NUCLEOTIDE SEQUENCE [LARGE SCALE GENOMIC DNA]</scope>
    <source>
        <strain evidence="4 5">GH-Sj1</strain>
    </source>
</reference>
<proteinExistence type="predicted"/>
<dbReference type="InterPro" id="IPR000719">
    <property type="entry name" value="Prot_kinase_dom"/>
</dbReference>
<evidence type="ECO:0000313" key="5">
    <source>
        <dbReference type="Proteomes" id="UP000826661"/>
    </source>
</evidence>
<dbReference type="Proteomes" id="UP000826661">
    <property type="component" value="Chromosome I"/>
</dbReference>
<dbReference type="GO" id="GO:0005524">
    <property type="term" value="F:ATP binding"/>
    <property type="evidence" value="ECO:0007669"/>
    <property type="project" value="InterPro"/>
</dbReference>